<dbReference type="GeneID" id="37079731"/>
<proteinExistence type="predicted"/>
<reference evidence="1 2" key="1">
    <citation type="submission" date="2016-12" db="EMBL/GenBank/DDBJ databases">
        <title>The genomes of Aspergillus section Nigri reveals drivers in fungal speciation.</title>
        <authorList>
            <consortium name="DOE Joint Genome Institute"/>
            <person name="Vesth T.C."/>
            <person name="Nybo J."/>
            <person name="Theobald S."/>
            <person name="Brandl J."/>
            <person name="Frisvad J.C."/>
            <person name="Nielsen K.F."/>
            <person name="Lyhne E.K."/>
            <person name="Kogle M.E."/>
            <person name="Kuo A."/>
            <person name="Riley R."/>
            <person name="Clum A."/>
            <person name="Nolan M."/>
            <person name="Lipzen A."/>
            <person name="Salamov A."/>
            <person name="Henrissat B."/>
            <person name="Wiebenga A."/>
            <person name="De Vries R.P."/>
            <person name="Grigoriev I.V."/>
            <person name="Mortensen U.H."/>
            <person name="Andersen M.R."/>
            <person name="Baker S.E."/>
        </authorList>
    </citation>
    <scope>NUCLEOTIDE SEQUENCE [LARGE SCALE GENOMIC DNA]</scope>
    <source>
        <strain evidence="1 2">JOP 1030-1</strain>
    </source>
</reference>
<gene>
    <name evidence="1" type="ORF">BP01DRAFT_397329</name>
</gene>
<protein>
    <submittedName>
        <fullName evidence="1">Uncharacterized protein</fullName>
    </submittedName>
</protein>
<dbReference type="Proteomes" id="UP000248349">
    <property type="component" value="Unassembled WGS sequence"/>
</dbReference>
<dbReference type="AlphaFoldDB" id="A0A318ZEY3"/>
<evidence type="ECO:0000313" key="2">
    <source>
        <dbReference type="Proteomes" id="UP000248349"/>
    </source>
</evidence>
<keyword evidence="2" id="KW-1185">Reference proteome</keyword>
<evidence type="ECO:0000313" key="1">
    <source>
        <dbReference type="EMBL" id="PYH46111.1"/>
    </source>
</evidence>
<name>A0A318ZEY3_9EURO</name>
<organism evidence="1 2">
    <name type="scientific">Aspergillus saccharolyticus JOP 1030-1</name>
    <dbReference type="NCBI Taxonomy" id="1450539"/>
    <lineage>
        <taxon>Eukaryota</taxon>
        <taxon>Fungi</taxon>
        <taxon>Dikarya</taxon>
        <taxon>Ascomycota</taxon>
        <taxon>Pezizomycotina</taxon>
        <taxon>Eurotiomycetes</taxon>
        <taxon>Eurotiomycetidae</taxon>
        <taxon>Eurotiales</taxon>
        <taxon>Aspergillaceae</taxon>
        <taxon>Aspergillus</taxon>
        <taxon>Aspergillus subgen. Circumdati</taxon>
    </lineage>
</organism>
<dbReference type="EMBL" id="KZ821228">
    <property type="protein sequence ID" value="PYH46111.1"/>
    <property type="molecule type" value="Genomic_DNA"/>
</dbReference>
<sequence>MLVFIEAPPGYDDDEVHEADPCSLKLEARSQSALCLTTESVYGVCDYAHINSKSKKGLDYLLQLAGQLNAGTGGVPTVGLVSHAQHLPSSGQTVPTIRAARDEPPSLSPGFTCCSTQACKMILSVPSLLLAVEANALLMARLTEIPPSRQSHLSIVDLHTTVHCTK</sequence>
<dbReference type="RefSeq" id="XP_025432093.1">
    <property type="nucleotide sequence ID" value="XM_025578502.1"/>
</dbReference>
<accession>A0A318ZEY3</accession>